<keyword evidence="5" id="KW-0411">Iron-sulfur</keyword>
<dbReference type="EMBL" id="RKIK01000059">
    <property type="protein sequence ID" value="ROV58898.1"/>
    <property type="molecule type" value="Genomic_DNA"/>
</dbReference>
<sequence>MKPDSIELAIELNEMNSSRRGFFRAVSRGVTQSIEEPQAVINASRPLGAVEEELFNRLCNQCGDCVTACPQGVLSMQANGPIMDLSLNHCDFCTECIAVCSTQALNMLNTTDTGWRPTFSQSCNARLFGNCQECVDDCPKQALTLLDNDTPTLNDKCNGCGECLASCYIGAITLVEKR</sequence>
<dbReference type="InterPro" id="IPR004496">
    <property type="entry name" value="NapF"/>
</dbReference>
<evidence type="ECO:0000256" key="2">
    <source>
        <dbReference type="ARBA" id="ARBA00022723"/>
    </source>
</evidence>
<dbReference type="InterPro" id="IPR017900">
    <property type="entry name" value="4Fe4S_Fe_S_CS"/>
</dbReference>
<keyword evidence="3" id="KW-0677">Repeat</keyword>
<dbReference type="GO" id="GO:0046872">
    <property type="term" value="F:metal ion binding"/>
    <property type="evidence" value="ECO:0007669"/>
    <property type="project" value="UniProtKB-KW"/>
</dbReference>
<gene>
    <name evidence="7" type="primary">napF</name>
    <name evidence="7" type="ORF">EGH82_16325</name>
</gene>
<name>A0A3N3DXK1_9VIBR</name>
<dbReference type="InterPro" id="IPR050157">
    <property type="entry name" value="PSI_iron-sulfur_center"/>
</dbReference>
<evidence type="ECO:0000256" key="5">
    <source>
        <dbReference type="ARBA" id="ARBA00023014"/>
    </source>
</evidence>
<comment type="caution">
    <text evidence="7">The sequence shown here is derived from an EMBL/GenBank/DDBJ whole genome shotgun (WGS) entry which is preliminary data.</text>
</comment>
<dbReference type="PANTHER" id="PTHR24960:SF79">
    <property type="entry name" value="PHOTOSYSTEM I IRON-SULFUR CENTER"/>
    <property type="match status" value="1"/>
</dbReference>
<dbReference type="NCBIfam" id="TIGR00402">
    <property type="entry name" value="napF"/>
    <property type="match status" value="1"/>
</dbReference>
<feature type="domain" description="4Fe-4S ferredoxin-type" evidence="6">
    <location>
        <begin position="81"/>
        <end position="110"/>
    </location>
</feature>
<proteinExistence type="predicted"/>
<evidence type="ECO:0000259" key="6">
    <source>
        <dbReference type="PROSITE" id="PS51379"/>
    </source>
</evidence>
<dbReference type="PROSITE" id="PS51379">
    <property type="entry name" value="4FE4S_FER_2"/>
    <property type="match status" value="3"/>
</dbReference>
<organism evidence="7 8">
    <name type="scientific">Vibrio ponticus</name>
    <dbReference type="NCBI Taxonomy" id="265668"/>
    <lineage>
        <taxon>Bacteria</taxon>
        <taxon>Pseudomonadati</taxon>
        <taxon>Pseudomonadota</taxon>
        <taxon>Gammaproteobacteria</taxon>
        <taxon>Vibrionales</taxon>
        <taxon>Vibrionaceae</taxon>
        <taxon>Vibrio</taxon>
    </lineage>
</organism>
<dbReference type="Pfam" id="PF25160">
    <property type="entry name" value="LdpA_Fe-S-bd"/>
    <property type="match status" value="1"/>
</dbReference>
<evidence type="ECO:0000256" key="3">
    <source>
        <dbReference type="ARBA" id="ARBA00022737"/>
    </source>
</evidence>
<evidence type="ECO:0000256" key="1">
    <source>
        <dbReference type="ARBA" id="ARBA00022485"/>
    </source>
</evidence>
<dbReference type="Pfam" id="PF12838">
    <property type="entry name" value="Fer4_7"/>
    <property type="match status" value="1"/>
</dbReference>
<dbReference type="RefSeq" id="WP_123782904.1">
    <property type="nucleotide sequence ID" value="NZ_RKIK01000059.1"/>
</dbReference>
<feature type="domain" description="4Fe-4S ferredoxin-type" evidence="6">
    <location>
        <begin position="149"/>
        <end position="177"/>
    </location>
</feature>
<feature type="domain" description="4Fe-4S ferredoxin-type" evidence="6">
    <location>
        <begin position="48"/>
        <end position="79"/>
    </location>
</feature>
<keyword evidence="1" id="KW-0004">4Fe-4S</keyword>
<dbReference type="InterPro" id="IPR057431">
    <property type="entry name" value="LdpA_Fe-S-bd"/>
</dbReference>
<dbReference type="GO" id="GO:0051539">
    <property type="term" value="F:4 iron, 4 sulfur cluster binding"/>
    <property type="evidence" value="ECO:0007669"/>
    <property type="project" value="UniProtKB-KW"/>
</dbReference>
<dbReference type="PANTHER" id="PTHR24960">
    <property type="entry name" value="PHOTOSYSTEM I IRON-SULFUR CENTER-RELATED"/>
    <property type="match status" value="1"/>
</dbReference>
<dbReference type="Gene3D" id="3.30.70.20">
    <property type="match status" value="2"/>
</dbReference>
<dbReference type="Proteomes" id="UP000278792">
    <property type="component" value="Unassembled WGS sequence"/>
</dbReference>
<evidence type="ECO:0000313" key="7">
    <source>
        <dbReference type="EMBL" id="ROV58898.1"/>
    </source>
</evidence>
<keyword evidence="2" id="KW-0479">Metal-binding</keyword>
<evidence type="ECO:0000256" key="4">
    <source>
        <dbReference type="ARBA" id="ARBA00023004"/>
    </source>
</evidence>
<dbReference type="AlphaFoldDB" id="A0A3N3DXK1"/>
<reference evidence="7 8" key="1">
    <citation type="submission" date="2018-11" db="EMBL/GenBank/DDBJ databases">
        <title>Vibrio ponticus strain CAIM 1751 pathogenic for the snapper Lutjanus guttatus.</title>
        <authorList>
            <person name="Soto-Rodriguez S."/>
            <person name="Lozano-Olvera R."/>
            <person name="Gomez-Gil B."/>
        </authorList>
    </citation>
    <scope>NUCLEOTIDE SEQUENCE [LARGE SCALE GENOMIC DNA]</scope>
    <source>
        <strain evidence="7 8">CAIM 1751</strain>
    </source>
</reference>
<dbReference type="SUPFAM" id="SSF54862">
    <property type="entry name" value="4Fe-4S ferredoxins"/>
    <property type="match status" value="1"/>
</dbReference>
<dbReference type="InterPro" id="IPR017896">
    <property type="entry name" value="4Fe4S_Fe-S-bd"/>
</dbReference>
<evidence type="ECO:0000313" key="8">
    <source>
        <dbReference type="Proteomes" id="UP000278792"/>
    </source>
</evidence>
<accession>A0A3N3DXK1</accession>
<dbReference type="PROSITE" id="PS00198">
    <property type="entry name" value="4FE4S_FER_1"/>
    <property type="match status" value="1"/>
</dbReference>
<protein>
    <submittedName>
        <fullName evidence="7">Ferredoxin-type protein NapF</fullName>
    </submittedName>
</protein>
<keyword evidence="4" id="KW-0408">Iron</keyword>